<dbReference type="Proteomes" id="UP000243297">
    <property type="component" value="Unassembled WGS sequence"/>
</dbReference>
<dbReference type="EMBL" id="FUWY01000004">
    <property type="protein sequence ID" value="SJZ77703.1"/>
    <property type="molecule type" value="Genomic_DNA"/>
</dbReference>
<evidence type="ECO:0000256" key="1">
    <source>
        <dbReference type="ARBA" id="ARBA00006525"/>
    </source>
</evidence>
<feature type="domain" description="Smf/DprA SLOG" evidence="2">
    <location>
        <begin position="40"/>
        <end position="242"/>
    </location>
</feature>
<dbReference type="Gene3D" id="3.40.50.450">
    <property type="match status" value="1"/>
</dbReference>
<reference evidence="4" key="1">
    <citation type="submission" date="2017-02" db="EMBL/GenBank/DDBJ databases">
        <authorList>
            <person name="Varghese N."/>
            <person name="Submissions S."/>
        </authorList>
    </citation>
    <scope>NUCLEOTIDE SEQUENCE [LARGE SCALE GENOMIC DNA]</scope>
    <source>
        <strain evidence="4">ATCC 25662</strain>
    </source>
</reference>
<dbReference type="Pfam" id="PF02481">
    <property type="entry name" value="DNA_processg_A"/>
    <property type="match status" value="1"/>
</dbReference>
<dbReference type="PANTHER" id="PTHR43022:SF1">
    <property type="entry name" value="PROTEIN SMF"/>
    <property type="match status" value="1"/>
</dbReference>
<evidence type="ECO:0000259" key="2">
    <source>
        <dbReference type="Pfam" id="PF02481"/>
    </source>
</evidence>
<protein>
    <submittedName>
        <fullName evidence="3">DNA processing protein</fullName>
    </submittedName>
</protein>
<evidence type="ECO:0000313" key="3">
    <source>
        <dbReference type="EMBL" id="SJZ77703.1"/>
    </source>
</evidence>
<gene>
    <name evidence="3" type="ORF">SAMN02745191_1601</name>
</gene>
<name>A0A1T4NF11_9FIRM</name>
<accession>A0A1T4NF11</accession>
<dbReference type="STRING" id="118967.SAMN02745191_1601"/>
<proteinExistence type="inferred from homology"/>
<dbReference type="RefSeq" id="WP_200804779.1">
    <property type="nucleotide sequence ID" value="NZ_FUWY01000004.1"/>
</dbReference>
<dbReference type="InterPro" id="IPR003488">
    <property type="entry name" value="DprA"/>
</dbReference>
<dbReference type="NCBIfam" id="TIGR00732">
    <property type="entry name" value="dprA"/>
    <property type="match status" value="1"/>
</dbReference>
<evidence type="ECO:0000313" key="4">
    <source>
        <dbReference type="Proteomes" id="UP000243297"/>
    </source>
</evidence>
<sequence length="244" mass="27758">MKYSERIAYYAYEVEGDWDKIALKIKNHDEPIITPILEQYVTIVDHEYPNQLRDLRFPPWILFYQGDLSLTKKSCMSVIGTRNPSEYGNFVTEKLVEDLANRYVIVSGLAKGIDAKAHEVALKKGKTIAVIGSGLSINYPSCNQKIYDELKNKHLILSEYPFYTKVKRHHFPWRNRIIAALSKACIVCEARIKSGTMLTVNEAISLSKEVYVVPHRLGEKEGEGCNLLIDQGAQIIPSLDKIEI</sequence>
<dbReference type="AlphaFoldDB" id="A0A1T4NF11"/>
<dbReference type="GO" id="GO:0009294">
    <property type="term" value="P:DNA-mediated transformation"/>
    <property type="evidence" value="ECO:0007669"/>
    <property type="project" value="InterPro"/>
</dbReference>
<organism evidence="3 4">
    <name type="scientific">Anaerorhabdus furcosa</name>
    <dbReference type="NCBI Taxonomy" id="118967"/>
    <lineage>
        <taxon>Bacteria</taxon>
        <taxon>Bacillati</taxon>
        <taxon>Bacillota</taxon>
        <taxon>Erysipelotrichia</taxon>
        <taxon>Erysipelotrichales</taxon>
        <taxon>Erysipelotrichaceae</taxon>
        <taxon>Anaerorhabdus</taxon>
    </lineage>
</organism>
<comment type="similarity">
    <text evidence="1">Belongs to the DprA/Smf family.</text>
</comment>
<keyword evidence="4" id="KW-1185">Reference proteome</keyword>
<dbReference type="PANTHER" id="PTHR43022">
    <property type="entry name" value="PROTEIN SMF"/>
    <property type="match status" value="1"/>
</dbReference>
<dbReference type="SUPFAM" id="SSF102405">
    <property type="entry name" value="MCP/YpsA-like"/>
    <property type="match status" value="1"/>
</dbReference>
<dbReference type="InterPro" id="IPR057666">
    <property type="entry name" value="DrpA_SLOG"/>
</dbReference>